<protein>
    <submittedName>
        <fullName evidence="2">Polysaccharide pyruvyl transferase family protein</fullName>
    </submittedName>
</protein>
<comment type="caution">
    <text evidence="2">The sequence shown here is derived from an EMBL/GenBank/DDBJ whole genome shotgun (WGS) entry which is preliminary data.</text>
</comment>
<evidence type="ECO:0000313" key="3">
    <source>
        <dbReference type="Proteomes" id="UP000611723"/>
    </source>
</evidence>
<proteinExistence type="predicted"/>
<name>A0A934X257_9BACT</name>
<dbReference type="PANTHER" id="PTHR36836">
    <property type="entry name" value="COLANIC ACID BIOSYNTHESIS PROTEIN WCAK"/>
    <property type="match status" value="1"/>
</dbReference>
<dbReference type="PANTHER" id="PTHR36836:SF1">
    <property type="entry name" value="COLANIC ACID BIOSYNTHESIS PROTEIN WCAK"/>
    <property type="match status" value="1"/>
</dbReference>
<accession>A0A934X257</accession>
<organism evidence="2 3">
    <name type="scientific">Marivirga aurantiaca</name>
    <dbReference type="NCBI Taxonomy" id="2802615"/>
    <lineage>
        <taxon>Bacteria</taxon>
        <taxon>Pseudomonadati</taxon>
        <taxon>Bacteroidota</taxon>
        <taxon>Cytophagia</taxon>
        <taxon>Cytophagales</taxon>
        <taxon>Marivirgaceae</taxon>
        <taxon>Marivirga</taxon>
    </lineage>
</organism>
<dbReference type="EMBL" id="JAEQBW010000013">
    <property type="protein sequence ID" value="MBK6267067.1"/>
    <property type="molecule type" value="Genomic_DNA"/>
</dbReference>
<feature type="domain" description="Polysaccharide pyruvyl transferase" evidence="1">
    <location>
        <begin position="12"/>
        <end position="310"/>
    </location>
</feature>
<dbReference type="Proteomes" id="UP000611723">
    <property type="component" value="Unassembled WGS sequence"/>
</dbReference>
<keyword evidence="2" id="KW-0808">Transferase</keyword>
<sequence length="380" mass="43730">MLVEIYGARFTNKGAEMMLLSIVEKVREWYPSAKFVLNCSNIDEYNEASKKGFHKRLSFKKSIINISDLSILIPSFLTKKNKIVKNKNIDVVFDASGFAYGDQWTYKMAKSFLIQVKRWRKNNTKVILMPQAFGPFNNVKNEKYTKALIEASNLTFVRDKESLKHVEKLNLSTNVKLSPDFTILLKNKKVDKYDYLSGKICLIPNFKVISTSKVDKTLTEKKYIDLFNNAIDFFQAQNKDVFLLNHEGEKDLQLAKKIIGSKKIEIVSESDPLLLKGIIASSSCVLGSRFHGLVSSLSQGILSFAVGWSHKYEMLFKDFGFSKGILNLEMDKIELFNHLNIRYSEEYKSVISEININSKLLKLKVEEMWDEIYKEINSKN</sequence>
<dbReference type="RefSeq" id="WP_201432752.1">
    <property type="nucleotide sequence ID" value="NZ_JAEQBW010000013.1"/>
</dbReference>
<keyword evidence="3" id="KW-1185">Reference proteome</keyword>
<gene>
    <name evidence="2" type="ORF">JKA74_18630</name>
</gene>
<dbReference type="AlphaFoldDB" id="A0A934X257"/>
<reference evidence="2" key="1">
    <citation type="submission" date="2021-01" db="EMBL/GenBank/DDBJ databases">
        <title>Marivirga aurantiaca sp. nov., isolated from intertidal surface sediments.</title>
        <authorList>
            <person name="Zhang M."/>
        </authorList>
    </citation>
    <scope>NUCLEOTIDE SEQUENCE</scope>
    <source>
        <strain evidence="2">S37H4</strain>
    </source>
</reference>
<dbReference type="GO" id="GO:0016740">
    <property type="term" value="F:transferase activity"/>
    <property type="evidence" value="ECO:0007669"/>
    <property type="project" value="UniProtKB-KW"/>
</dbReference>
<dbReference type="Pfam" id="PF04230">
    <property type="entry name" value="PS_pyruv_trans"/>
    <property type="match status" value="1"/>
</dbReference>
<evidence type="ECO:0000259" key="1">
    <source>
        <dbReference type="Pfam" id="PF04230"/>
    </source>
</evidence>
<evidence type="ECO:0000313" key="2">
    <source>
        <dbReference type="EMBL" id="MBK6267067.1"/>
    </source>
</evidence>
<dbReference type="InterPro" id="IPR007345">
    <property type="entry name" value="Polysacch_pyruvyl_Trfase"/>
</dbReference>